<evidence type="ECO:0000256" key="6">
    <source>
        <dbReference type="SAM" id="Phobius"/>
    </source>
</evidence>
<dbReference type="GO" id="GO:0015658">
    <property type="term" value="F:branched-chain amino acid transmembrane transporter activity"/>
    <property type="evidence" value="ECO:0007669"/>
    <property type="project" value="InterPro"/>
</dbReference>
<reference evidence="7" key="1">
    <citation type="submission" date="2019-08" db="EMBL/GenBank/DDBJ databases">
        <authorList>
            <person name="Kucharzyk K."/>
            <person name="Murdoch R.W."/>
            <person name="Higgins S."/>
            <person name="Loffler F."/>
        </authorList>
    </citation>
    <scope>NUCLEOTIDE SEQUENCE</scope>
</reference>
<dbReference type="GO" id="GO:0005886">
    <property type="term" value="C:plasma membrane"/>
    <property type="evidence" value="ECO:0007669"/>
    <property type="project" value="UniProtKB-SubCell"/>
</dbReference>
<evidence type="ECO:0000256" key="1">
    <source>
        <dbReference type="ARBA" id="ARBA00004651"/>
    </source>
</evidence>
<protein>
    <recommendedName>
        <fullName evidence="8">High-affinity branched-chain amino acid transport system permease protein LivH</fullName>
    </recommendedName>
</protein>
<dbReference type="PANTHER" id="PTHR30482">
    <property type="entry name" value="HIGH-AFFINITY BRANCHED-CHAIN AMINO ACID TRANSPORT SYSTEM PERMEASE"/>
    <property type="match status" value="1"/>
</dbReference>
<evidence type="ECO:0000313" key="7">
    <source>
        <dbReference type="EMBL" id="MPN50491.1"/>
    </source>
</evidence>
<dbReference type="CDD" id="cd06581">
    <property type="entry name" value="TM_PBP1_LivM_like"/>
    <property type="match status" value="1"/>
</dbReference>
<evidence type="ECO:0000256" key="3">
    <source>
        <dbReference type="ARBA" id="ARBA00022692"/>
    </source>
</evidence>
<dbReference type="AlphaFoldDB" id="A0A645IGR6"/>
<comment type="subcellular location">
    <subcellularLocation>
        <location evidence="1">Cell membrane</location>
        <topology evidence="1">Multi-pass membrane protein</topology>
    </subcellularLocation>
</comment>
<dbReference type="Pfam" id="PF02653">
    <property type="entry name" value="BPD_transp_2"/>
    <property type="match status" value="1"/>
</dbReference>
<comment type="caution">
    <text evidence="7">The sequence shown here is derived from an EMBL/GenBank/DDBJ whole genome shotgun (WGS) entry which is preliminary data.</text>
</comment>
<evidence type="ECO:0000256" key="4">
    <source>
        <dbReference type="ARBA" id="ARBA00022989"/>
    </source>
</evidence>
<dbReference type="InterPro" id="IPR001851">
    <property type="entry name" value="ABC_transp_permease"/>
</dbReference>
<name>A0A645IGR6_9ZZZZ</name>
<dbReference type="PANTHER" id="PTHR30482:SF10">
    <property type="entry name" value="HIGH-AFFINITY BRANCHED-CHAIN AMINO ACID TRANSPORT PROTEIN BRAE"/>
    <property type="match status" value="1"/>
</dbReference>
<keyword evidence="4 6" id="KW-1133">Transmembrane helix</keyword>
<keyword evidence="3 6" id="KW-0812">Transmembrane</keyword>
<evidence type="ECO:0008006" key="8">
    <source>
        <dbReference type="Google" id="ProtNLM"/>
    </source>
</evidence>
<keyword evidence="2" id="KW-1003">Cell membrane</keyword>
<evidence type="ECO:0000256" key="5">
    <source>
        <dbReference type="ARBA" id="ARBA00023136"/>
    </source>
</evidence>
<proteinExistence type="predicted"/>
<gene>
    <name evidence="7" type="ORF">SDC9_198118</name>
</gene>
<feature type="transmembrane region" description="Helical" evidence="6">
    <location>
        <begin position="74"/>
        <end position="95"/>
    </location>
</feature>
<feature type="transmembrane region" description="Helical" evidence="6">
    <location>
        <begin position="42"/>
        <end position="62"/>
    </location>
</feature>
<keyword evidence="5 6" id="KW-0472">Membrane</keyword>
<dbReference type="InterPro" id="IPR043428">
    <property type="entry name" value="LivM-like"/>
</dbReference>
<dbReference type="EMBL" id="VSSQ01114729">
    <property type="protein sequence ID" value="MPN50491.1"/>
    <property type="molecule type" value="Genomic_DNA"/>
</dbReference>
<evidence type="ECO:0000256" key="2">
    <source>
        <dbReference type="ARBA" id="ARBA00022475"/>
    </source>
</evidence>
<organism evidence="7">
    <name type="scientific">bioreactor metagenome</name>
    <dbReference type="NCBI Taxonomy" id="1076179"/>
    <lineage>
        <taxon>unclassified sequences</taxon>
        <taxon>metagenomes</taxon>
        <taxon>ecological metagenomes</taxon>
    </lineage>
</organism>
<sequence>MSFTISAFLAGWAGALFAHYYTFITPAMFNLDKSSELTITVVIGGLGSLTGSIISTVILTVLPEVMRAFASYRMLFYGLAVVLVITLRPSGLMGYREFSLSGIKRLFTKKHTAEVNKNE</sequence>
<accession>A0A645IGR6</accession>